<dbReference type="PROSITE" id="PS51375">
    <property type="entry name" value="PPR"/>
    <property type="match status" value="1"/>
</dbReference>
<evidence type="ECO:0000313" key="7">
    <source>
        <dbReference type="EMBL" id="CAK0793241.1"/>
    </source>
</evidence>
<protein>
    <recommendedName>
        <fullName evidence="6">Glycoside hydrolase family 5 domain-containing protein</fullName>
    </recommendedName>
</protein>
<dbReference type="InterPro" id="IPR002885">
    <property type="entry name" value="PPR_rpt"/>
</dbReference>
<evidence type="ECO:0000313" key="8">
    <source>
        <dbReference type="Proteomes" id="UP001189429"/>
    </source>
</evidence>
<evidence type="ECO:0000256" key="4">
    <source>
        <dbReference type="PROSITE-ProRule" id="PRU00708"/>
    </source>
</evidence>
<dbReference type="Pfam" id="PF01535">
    <property type="entry name" value="PPR"/>
    <property type="match status" value="1"/>
</dbReference>
<keyword evidence="5" id="KW-1133">Transmembrane helix</keyword>
<dbReference type="InterPro" id="IPR017853">
    <property type="entry name" value="GH"/>
</dbReference>
<keyword evidence="8" id="KW-1185">Reference proteome</keyword>
<organism evidence="7 8">
    <name type="scientific">Prorocentrum cordatum</name>
    <dbReference type="NCBI Taxonomy" id="2364126"/>
    <lineage>
        <taxon>Eukaryota</taxon>
        <taxon>Sar</taxon>
        <taxon>Alveolata</taxon>
        <taxon>Dinophyceae</taxon>
        <taxon>Prorocentrales</taxon>
        <taxon>Prorocentraceae</taxon>
        <taxon>Prorocentrum</taxon>
    </lineage>
</organism>
<sequence>MRRQSLEMGAVVRGAAIGALKGKWALALSLLRGAAPSDAAVLSGAEHAVSAAIAACPKGQWRRALDLLDSALRRGAGTTAVTFNAAIRACAKDERWLHALALLRHLRAVELRPNVVTLGSVTGAFEPGGLWAMALWAGALLRAEGVRPNTITRGTLVAACARGWQWRRACALLEGALEAGRGVAACCVAATACGGAQQAMPTEMLSRRLDRVAAAWLLERSRWEAPSGPELASTLGDHLDAGSRVEVDAGTELVLSFDGTQALAGGSVISLRVGGKTYNVTVVDSSFEAFPTPAPTPAPTAAAPAPTPALAPVTGAVVPNVEAVKQHGRLRVQGSTIVGEHGMPVRLRGMSMFWSQWMGQYWSAKKNPDTIRWLKEDWHVSFLRAAMGVEQGGYLENPGAEKAKLQAVVDACIDAGIYVVIDWHAYHGEDHVEEAKAFFGEMAQKYGDKPHVMFETYNEPQQVDWSGVIKPYHEQVVPVIREFSDNIIILGTRTWSQEVDVASQDPVSGDNLAYTVHFYAASMGADLRGKVSTALANGAAIFATEWGTCEYTGDGRLDLEESQAWQDFMEENHISDSNWAISNKEESCSALRGGASGSGGWSEADLTESGSWVRRSIREYNSDEPLASADAARPMPSGGRLEKVVMQKHSMMRGPVRFFPGDSSSDGRHAAALAALAAGAGGALALAAWVARTRRAAGLARFLAVDRQPLDIPSGSDTMPQLQ</sequence>
<gene>
    <name evidence="7" type="ORF">PCOR1329_LOCUS3606</name>
</gene>
<feature type="repeat" description="PPR" evidence="4">
    <location>
        <begin position="79"/>
        <end position="113"/>
    </location>
</feature>
<comment type="similarity">
    <text evidence="1">Belongs to the glycosyl hydrolase 5 (cellulase A) family.</text>
</comment>
<name>A0ABN9PJP4_9DINO</name>
<dbReference type="Proteomes" id="UP001189429">
    <property type="component" value="Unassembled WGS sequence"/>
</dbReference>
<keyword evidence="2" id="KW-0378">Hydrolase</keyword>
<feature type="domain" description="Glycoside hydrolase family 5" evidence="6">
    <location>
        <begin position="339"/>
        <end position="584"/>
    </location>
</feature>
<dbReference type="EMBL" id="CAUYUJ010000925">
    <property type="protein sequence ID" value="CAK0793241.1"/>
    <property type="molecule type" value="Genomic_DNA"/>
</dbReference>
<keyword evidence="5" id="KW-0812">Transmembrane</keyword>
<evidence type="ECO:0000256" key="3">
    <source>
        <dbReference type="ARBA" id="ARBA00023295"/>
    </source>
</evidence>
<dbReference type="Gene3D" id="1.25.40.10">
    <property type="entry name" value="Tetratricopeptide repeat domain"/>
    <property type="match status" value="1"/>
</dbReference>
<keyword evidence="5" id="KW-0472">Membrane</keyword>
<feature type="transmembrane region" description="Helical" evidence="5">
    <location>
        <begin position="670"/>
        <end position="691"/>
    </location>
</feature>
<dbReference type="InterPro" id="IPR001547">
    <property type="entry name" value="Glyco_hydro_5"/>
</dbReference>
<evidence type="ECO:0000256" key="1">
    <source>
        <dbReference type="ARBA" id="ARBA00005641"/>
    </source>
</evidence>
<dbReference type="Pfam" id="PF00150">
    <property type="entry name" value="Cellulase"/>
    <property type="match status" value="1"/>
</dbReference>
<reference evidence="7" key="1">
    <citation type="submission" date="2023-10" db="EMBL/GenBank/DDBJ databases">
        <authorList>
            <person name="Chen Y."/>
            <person name="Shah S."/>
            <person name="Dougan E. K."/>
            <person name="Thang M."/>
            <person name="Chan C."/>
        </authorList>
    </citation>
    <scope>NUCLEOTIDE SEQUENCE [LARGE SCALE GENOMIC DNA]</scope>
</reference>
<dbReference type="PANTHER" id="PTHR34142:SF1">
    <property type="entry name" value="GLYCOSIDE HYDROLASE FAMILY 5 DOMAIN-CONTAINING PROTEIN"/>
    <property type="match status" value="1"/>
</dbReference>
<evidence type="ECO:0000256" key="5">
    <source>
        <dbReference type="SAM" id="Phobius"/>
    </source>
</evidence>
<proteinExistence type="inferred from homology"/>
<keyword evidence="3" id="KW-0326">Glycosidase</keyword>
<accession>A0ABN9PJP4</accession>
<comment type="caution">
    <text evidence="7">The sequence shown here is derived from an EMBL/GenBank/DDBJ whole genome shotgun (WGS) entry which is preliminary data.</text>
</comment>
<dbReference type="PANTHER" id="PTHR34142">
    <property type="entry name" value="ENDO-BETA-1,4-GLUCANASE A"/>
    <property type="match status" value="1"/>
</dbReference>
<evidence type="ECO:0000259" key="6">
    <source>
        <dbReference type="Pfam" id="PF00150"/>
    </source>
</evidence>
<dbReference type="InterPro" id="IPR011990">
    <property type="entry name" value="TPR-like_helical_dom_sf"/>
</dbReference>
<dbReference type="Gene3D" id="3.20.20.80">
    <property type="entry name" value="Glycosidases"/>
    <property type="match status" value="1"/>
</dbReference>
<evidence type="ECO:0000256" key="2">
    <source>
        <dbReference type="ARBA" id="ARBA00022801"/>
    </source>
</evidence>
<dbReference type="SUPFAM" id="SSF51445">
    <property type="entry name" value="(Trans)glycosidases"/>
    <property type="match status" value="1"/>
</dbReference>